<feature type="DNA-binding region" description="Homeobox" evidence="4">
    <location>
        <begin position="374"/>
        <end position="433"/>
    </location>
</feature>
<dbReference type="GO" id="GO:0072357">
    <property type="term" value="C:PTW/PP1 phosphatase complex"/>
    <property type="evidence" value="ECO:0007669"/>
    <property type="project" value="TreeGrafter"/>
</dbReference>
<accession>A0A4P9X3Y7</accession>
<proteinExistence type="predicted"/>
<dbReference type="SUPFAM" id="SSF90229">
    <property type="entry name" value="CCCH zinc finger"/>
    <property type="match status" value="1"/>
</dbReference>
<dbReference type="PANTHER" id="PTHR46557:SF1">
    <property type="entry name" value="SERINE_THREONINE-PROTEIN PHOSPHATASE 1 REGULATORY SUBUNIT 10"/>
    <property type="match status" value="1"/>
</dbReference>
<keyword evidence="4 6" id="KW-0539">Nucleus</keyword>
<feature type="region of interest" description="Disordered" evidence="7">
    <location>
        <begin position="1"/>
        <end position="42"/>
    </location>
</feature>
<evidence type="ECO:0008006" key="12">
    <source>
        <dbReference type="Google" id="ProtNLM"/>
    </source>
</evidence>
<keyword evidence="1 5" id="KW-0479">Metal-binding</keyword>
<dbReference type="SMART" id="SM00389">
    <property type="entry name" value="HOX"/>
    <property type="match status" value="1"/>
</dbReference>
<feature type="compositionally biased region" description="Low complexity" evidence="7">
    <location>
        <begin position="491"/>
        <end position="502"/>
    </location>
</feature>
<dbReference type="Pfam" id="PF00046">
    <property type="entry name" value="Homeodomain"/>
    <property type="match status" value="1"/>
</dbReference>
<feature type="compositionally biased region" description="Low complexity" evidence="7">
    <location>
        <begin position="20"/>
        <end position="34"/>
    </location>
</feature>
<comment type="subcellular location">
    <subcellularLocation>
        <location evidence="4 6">Nucleus</location>
    </subcellularLocation>
</comment>
<keyword evidence="2 5" id="KW-0863">Zinc-finger</keyword>
<dbReference type="GO" id="GO:0005634">
    <property type="term" value="C:nucleus"/>
    <property type="evidence" value="ECO:0007669"/>
    <property type="project" value="UniProtKB-SubCell"/>
</dbReference>
<evidence type="ECO:0000256" key="1">
    <source>
        <dbReference type="ARBA" id="ARBA00022723"/>
    </source>
</evidence>
<dbReference type="Proteomes" id="UP000274922">
    <property type="component" value="Unassembled WGS sequence"/>
</dbReference>
<dbReference type="InterPro" id="IPR009057">
    <property type="entry name" value="Homeodomain-like_sf"/>
</dbReference>
<dbReference type="InterPro" id="IPR036855">
    <property type="entry name" value="Znf_CCCH_sf"/>
</dbReference>
<keyword evidence="4 6" id="KW-0371">Homeobox</keyword>
<feature type="region of interest" description="Disordered" evidence="7">
    <location>
        <begin position="491"/>
        <end position="520"/>
    </location>
</feature>
<evidence type="ECO:0000259" key="8">
    <source>
        <dbReference type="PROSITE" id="PS50071"/>
    </source>
</evidence>
<feature type="compositionally biased region" description="Low complexity" evidence="7">
    <location>
        <begin position="960"/>
        <end position="970"/>
    </location>
</feature>
<evidence type="ECO:0000256" key="5">
    <source>
        <dbReference type="PROSITE-ProRule" id="PRU00723"/>
    </source>
</evidence>
<evidence type="ECO:0000313" key="11">
    <source>
        <dbReference type="Proteomes" id="UP000274922"/>
    </source>
</evidence>
<keyword evidence="4 6" id="KW-0238">DNA-binding</keyword>
<organism evidence="10 11">
    <name type="scientific">Caulochytrium protostelioides</name>
    <dbReference type="NCBI Taxonomy" id="1555241"/>
    <lineage>
        <taxon>Eukaryota</taxon>
        <taxon>Fungi</taxon>
        <taxon>Fungi incertae sedis</taxon>
        <taxon>Chytridiomycota</taxon>
        <taxon>Chytridiomycota incertae sedis</taxon>
        <taxon>Chytridiomycetes</taxon>
        <taxon>Caulochytriales</taxon>
        <taxon>Caulochytriaceae</taxon>
        <taxon>Caulochytrium</taxon>
    </lineage>
</organism>
<dbReference type="PROSITE" id="PS50103">
    <property type="entry name" value="ZF_C3H1"/>
    <property type="match status" value="1"/>
</dbReference>
<sequence length="1244" mass="127428">MGDVVNGVGAAVSGTPPTPGLHTPLDSSAAASPSPLAPFHPHPHLSTSLSVAAPADARVAPTAHPLKYLTSDFDAMSTYDSLKASADILGGTYLMPHGSQADVAGALPGMPTSGMSMDYVPTSLASAFYAPVSAVSSAAAAAVSAAIMPSTVSLPVSDSAPAALSMSMSMPMDPLYAHAMVAYPHFGVSPMPDFTVPTMHFPGFVSSSPSSHLPLSGSFGAISATGGGAGVDTSLASTAAAPIEPTSAFTSSDATRPTETPFVASDATSATSQDPHDLVTVQARPELEAGDVVDAMDGRAMNPDAAAMFDTASSATSTADSTPSIAGSMSPADAVADSVLDASADAHPHADAGHSKDVVLPPLPKESHPSAFIKRGQRSVLAPHIVDVLVASYDSNKAPETFEIERLSRSLSVTTELIRSWFSRRRYRDKTRAAAPAEESDDGNALATAATSDDVAPSAIASPVVASSLLTENSSLVLDISTTSASVAPVVSKPRTASTMTPSSPPPSIDATPLSTTPPKAVSVKRDIQAELAIMKDPQGVLMISHLNDFARLMNSTESVPQRLPLLTVLANTTQPAVCDALRHTKSRVMRILALWTAEYANQGKTGIYGNLLVSALRTLVGDDVDTLSEFKLGKRLKMLTKSTFTDVAKNASALMDAWRALVKRAQDAAPTSPPKSDAGKNAAPITPGDANMLSRKRTLSNDATTASSSLSSLSSNRSRSASPDTASSTSTDLVAVASESDSKRVKRDGSSSPVPPTTTASSTRAGAAATTSPTKPPVTVPALAPKPSVTDIKIKKKDPNAPPPVDPTVAPPASSASSSLTASTPAGVATPATEPNANGKRTMTLAAYGRQAVLPTPPMVPSASALATSAASDARLSDSTSIAIKRAKKAGRRVTFAPDSLLTQVRFYERDSDAAGEPEGGVHATSREMDQQEGAQQRRPRPVMRATMSWPADGPPLYAADSAAPDRAANSTEKRRQAARIRTRLQANYFSEDMIPPSPAELVTKGDGDEEDEQEDDDDDLYMADDDDAAAMAGTMGEGGHGVAPAAAKPAKPTFVTVPRTWCPPDVVPGAAAPPATGTPPMNMGGASGMPLPSLTGMPGLNNLLATINGAAAGGNGAAAPMPGSGPPGTSQAPQGYPMFSGVMTPMFMAGMNGPPPGMMMGPGMGMPIGMNMGMPMGMPMGPPHPGGGGPISGYHHGGPPPGHGVHPGPGSHNGGPPKNVRQCNFWRKGNCRNGDRCQYAHY</sequence>
<feature type="compositionally biased region" description="Low complexity" evidence="7">
    <location>
        <begin position="701"/>
        <end position="733"/>
    </location>
</feature>
<dbReference type="GO" id="GO:0008270">
    <property type="term" value="F:zinc ion binding"/>
    <property type="evidence" value="ECO:0007669"/>
    <property type="project" value="UniProtKB-KW"/>
</dbReference>
<dbReference type="PROSITE" id="PS50071">
    <property type="entry name" value="HOMEOBOX_2"/>
    <property type="match status" value="1"/>
</dbReference>
<dbReference type="GO" id="GO:0008157">
    <property type="term" value="F:protein phosphatase 1 binding"/>
    <property type="evidence" value="ECO:0007669"/>
    <property type="project" value="TreeGrafter"/>
</dbReference>
<dbReference type="CDD" id="cd00086">
    <property type="entry name" value="homeodomain"/>
    <property type="match status" value="1"/>
</dbReference>
<dbReference type="Pfam" id="PF00642">
    <property type="entry name" value="zf-CCCH"/>
    <property type="match status" value="1"/>
</dbReference>
<dbReference type="STRING" id="1555241.A0A4P9X3Y7"/>
<feature type="compositionally biased region" description="Basic and acidic residues" evidence="7">
    <location>
        <begin position="741"/>
        <end position="750"/>
    </location>
</feature>
<feature type="region of interest" description="Disordered" evidence="7">
    <location>
        <begin position="666"/>
        <end position="840"/>
    </location>
</feature>
<feature type="region of interest" description="Disordered" evidence="7">
    <location>
        <begin position="912"/>
        <end position="979"/>
    </location>
</feature>
<dbReference type="GO" id="GO:0000785">
    <property type="term" value="C:chromatin"/>
    <property type="evidence" value="ECO:0007669"/>
    <property type="project" value="TreeGrafter"/>
</dbReference>
<feature type="region of interest" description="Disordered" evidence="7">
    <location>
        <begin position="1185"/>
        <end position="1223"/>
    </location>
</feature>
<feature type="domain" description="C3H1-type" evidence="9">
    <location>
        <begin position="1219"/>
        <end position="1244"/>
    </location>
</feature>
<evidence type="ECO:0000256" key="2">
    <source>
        <dbReference type="ARBA" id="ARBA00022771"/>
    </source>
</evidence>
<dbReference type="InterPro" id="IPR000571">
    <property type="entry name" value="Znf_CCCH"/>
</dbReference>
<evidence type="ECO:0000256" key="3">
    <source>
        <dbReference type="ARBA" id="ARBA00022833"/>
    </source>
</evidence>
<evidence type="ECO:0000256" key="7">
    <source>
        <dbReference type="SAM" id="MobiDB-lite"/>
    </source>
</evidence>
<evidence type="ECO:0000259" key="9">
    <source>
        <dbReference type="PROSITE" id="PS50103"/>
    </source>
</evidence>
<keyword evidence="11" id="KW-1185">Reference proteome</keyword>
<dbReference type="Gene3D" id="1.10.10.60">
    <property type="entry name" value="Homeodomain-like"/>
    <property type="match status" value="1"/>
</dbReference>
<dbReference type="PANTHER" id="PTHR46557">
    <property type="entry name" value="SERINE/THREONINE-PROTEIN PHOSPHATASE 1 REGULATORY SUBUNIT 10-RELATED"/>
    <property type="match status" value="1"/>
</dbReference>
<gene>
    <name evidence="10" type="ORF">CXG81DRAFT_20183</name>
</gene>
<feature type="zinc finger region" description="C3H1-type" evidence="5">
    <location>
        <begin position="1219"/>
        <end position="1244"/>
    </location>
</feature>
<feature type="domain" description="Homeobox" evidence="8">
    <location>
        <begin position="372"/>
        <end position="432"/>
    </location>
</feature>
<feature type="region of interest" description="Disordered" evidence="7">
    <location>
        <begin position="995"/>
        <end position="1022"/>
    </location>
</feature>
<protein>
    <recommendedName>
        <fullName evidence="12">C3H1-type domain-containing protein</fullName>
    </recommendedName>
</protein>
<evidence type="ECO:0000256" key="6">
    <source>
        <dbReference type="RuleBase" id="RU000682"/>
    </source>
</evidence>
<dbReference type="InterPro" id="IPR001356">
    <property type="entry name" value="HD"/>
</dbReference>
<name>A0A4P9X3Y7_9FUNG</name>
<dbReference type="SUPFAM" id="SSF46689">
    <property type="entry name" value="Homeodomain-like"/>
    <property type="match status" value="1"/>
</dbReference>
<dbReference type="EMBL" id="ML014258">
    <property type="protein sequence ID" value="RKO99767.1"/>
    <property type="molecule type" value="Genomic_DNA"/>
</dbReference>
<dbReference type="AlphaFoldDB" id="A0A4P9X3Y7"/>
<reference evidence="11" key="1">
    <citation type="journal article" date="2018" name="Nat. Microbiol.">
        <title>Leveraging single-cell genomics to expand the fungal tree of life.</title>
        <authorList>
            <person name="Ahrendt S.R."/>
            <person name="Quandt C.A."/>
            <person name="Ciobanu D."/>
            <person name="Clum A."/>
            <person name="Salamov A."/>
            <person name="Andreopoulos B."/>
            <person name="Cheng J.F."/>
            <person name="Woyke T."/>
            <person name="Pelin A."/>
            <person name="Henrissat B."/>
            <person name="Reynolds N.K."/>
            <person name="Benny G.L."/>
            <person name="Smith M.E."/>
            <person name="James T.Y."/>
            <person name="Grigoriev I.V."/>
        </authorList>
    </citation>
    <scope>NUCLEOTIDE SEQUENCE [LARGE SCALE GENOMIC DNA]</scope>
    <source>
        <strain evidence="11">ATCC 52028</strain>
    </source>
</reference>
<keyword evidence="3 5" id="KW-0862">Zinc</keyword>
<feature type="compositionally biased region" description="Low complexity" evidence="7">
    <location>
        <begin position="758"/>
        <end position="774"/>
    </location>
</feature>
<feature type="compositionally biased region" description="Acidic residues" evidence="7">
    <location>
        <begin position="1009"/>
        <end position="1022"/>
    </location>
</feature>
<feature type="compositionally biased region" description="Low complexity" evidence="7">
    <location>
        <begin position="812"/>
        <end position="827"/>
    </location>
</feature>
<evidence type="ECO:0000313" key="10">
    <source>
        <dbReference type="EMBL" id="RKO99767.1"/>
    </source>
</evidence>
<dbReference type="GO" id="GO:0003677">
    <property type="term" value="F:DNA binding"/>
    <property type="evidence" value="ECO:0007669"/>
    <property type="project" value="UniProtKB-UniRule"/>
</dbReference>
<feature type="compositionally biased region" description="Pro residues" evidence="7">
    <location>
        <begin position="801"/>
        <end position="811"/>
    </location>
</feature>
<evidence type="ECO:0000256" key="4">
    <source>
        <dbReference type="PROSITE-ProRule" id="PRU00108"/>
    </source>
</evidence>